<dbReference type="InterPro" id="IPR018490">
    <property type="entry name" value="cNMP-bd_dom_sf"/>
</dbReference>
<dbReference type="GO" id="GO:0003700">
    <property type="term" value="F:DNA-binding transcription factor activity"/>
    <property type="evidence" value="ECO:0007669"/>
    <property type="project" value="TreeGrafter"/>
</dbReference>
<dbReference type="RefSeq" id="WP_073147189.1">
    <property type="nucleotide sequence ID" value="NZ_FRAG01000006.1"/>
</dbReference>
<keyword evidence="3" id="KW-0804">Transcription</keyword>
<dbReference type="PANTHER" id="PTHR24567">
    <property type="entry name" value="CRP FAMILY TRANSCRIPTIONAL REGULATORY PROTEIN"/>
    <property type="match status" value="1"/>
</dbReference>
<keyword evidence="7" id="KW-1185">Reference proteome</keyword>
<dbReference type="InterPro" id="IPR014710">
    <property type="entry name" value="RmlC-like_jellyroll"/>
</dbReference>
<proteinExistence type="predicted"/>
<dbReference type="Proteomes" id="UP000184465">
    <property type="component" value="Unassembled WGS sequence"/>
</dbReference>
<evidence type="ECO:0000313" key="7">
    <source>
        <dbReference type="Proteomes" id="UP000184465"/>
    </source>
</evidence>
<dbReference type="OrthoDB" id="8254501at2"/>
<dbReference type="InterPro" id="IPR036390">
    <property type="entry name" value="WH_DNA-bd_sf"/>
</dbReference>
<dbReference type="SUPFAM" id="SSF46785">
    <property type="entry name" value="Winged helix' DNA-binding domain"/>
    <property type="match status" value="1"/>
</dbReference>
<dbReference type="InterPro" id="IPR036388">
    <property type="entry name" value="WH-like_DNA-bd_sf"/>
</dbReference>
<dbReference type="Gene3D" id="2.60.120.10">
    <property type="entry name" value="Jelly Rolls"/>
    <property type="match status" value="1"/>
</dbReference>
<dbReference type="PROSITE" id="PS51063">
    <property type="entry name" value="HTH_CRP_2"/>
    <property type="match status" value="1"/>
</dbReference>
<dbReference type="Pfam" id="PF13545">
    <property type="entry name" value="HTH_Crp_2"/>
    <property type="match status" value="1"/>
</dbReference>
<sequence length="227" mass="26517">MYKELFDLESQNEMTSFFLDNLSKLGTNRLYKKGEEINPDHADEVYIVIKGSLKEVLYSTDGDEICFFRLPKGTISGEMDYFDGYRTCVITKAIQNSIVSAVHRSILEKELEKNPKIYRYFIHSITRKYRLLMLKITDDKFNDSIGKVASTLLRFAALQEGEPKNNTRIKYQYTYTHEELAKYLGCSRSTITNVLKNFKENNLIDVQNRRVIIKDVDGLKKYTKSIW</sequence>
<accession>A0A1M6LGT5</accession>
<evidence type="ECO:0000256" key="1">
    <source>
        <dbReference type="ARBA" id="ARBA00023015"/>
    </source>
</evidence>
<gene>
    <name evidence="6" type="ORF">SAMN02745912_00789</name>
</gene>
<dbReference type="InterPro" id="IPR050397">
    <property type="entry name" value="Env_Response_Regulators"/>
</dbReference>
<dbReference type="EMBL" id="FRAG01000006">
    <property type="protein sequence ID" value="SHJ70399.1"/>
    <property type="molecule type" value="Genomic_DNA"/>
</dbReference>
<evidence type="ECO:0000256" key="2">
    <source>
        <dbReference type="ARBA" id="ARBA00023125"/>
    </source>
</evidence>
<keyword evidence="6" id="KW-0675">Receptor</keyword>
<dbReference type="Gene3D" id="1.10.10.10">
    <property type="entry name" value="Winged helix-like DNA-binding domain superfamily/Winged helix DNA-binding domain"/>
    <property type="match status" value="1"/>
</dbReference>
<evidence type="ECO:0000256" key="3">
    <source>
        <dbReference type="ARBA" id="ARBA00023163"/>
    </source>
</evidence>
<dbReference type="STRING" id="1121301.SAMN02745912_00789"/>
<organism evidence="6 7">
    <name type="scientific">Paramaledivibacter caminithermalis (strain DSM 15212 / CIP 107654 / DViRD3)</name>
    <name type="common">Clostridium caminithermale</name>
    <dbReference type="NCBI Taxonomy" id="1121301"/>
    <lineage>
        <taxon>Bacteria</taxon>
        <taxon>Bacillati</taxon>
        <taxon>Bacillota</taxon>
        <taxon>Clostridia</taxon>
        <taxon>Peptostreptococcales</taxon>
        <taxon>Caminicellaceae</taxon>
        <taxon>Paramaledivibacter</taxon>
    </lineage>
</organism>
<dbReference type="AlphaFoldDB" id="A0A1M6LGT5"/>
<dbReference type="CDD" id="cd00092">
    <property type="entry name" value="HTH_CRP"/>
    <property type="match status" value="1"/>
</dbReference>
<dbReference type="CDD" id="cd00038">
    <property type="entry name" value="CAP_ED"/>
    <property type="match status" value="1"/>
</dbReference>
<dbReference type="InterPro" id="IPR012318">
    <property type="entry name" value="HTH_CRP"/>
</dbReference>
<dbReference type="PROSITE" id="PS50042">
    <property type="entry name" value="CNMP_BINDING_3"/>
    <property type="match status" value="1"/>
</dbReference>
<name>A0A1M6LGT5_PARC5</name>
<dbReference type="PANTHER" id="PTHR24567:SF26">
    <property type="entry name" value="REGULATORY PROTEIN YEIL"/>
    <property type="match status" value="1"/>
</dbReference>
<keyword evidence="1" id="KW-0805">Transcription regulation</keyword>
<dbReference type="SMART" id="SM00419">
    <property type="entry name" value="HTH_CRP"/>
    <property type="match status" value="1"/>
</dbReference>
<dbReference type="GO" id="GO:0005829">
    <property type="term" value="C:cytosol"/>
    <property type="evidence" value="ECO:0007669"/>
    <property type="project" value="TreeGrafter"/>
</dbReference>
<protein>
    <submittedName>
        <fullName evidence="6">CRP/FNR family transcriptional regulator, cyclic AMP receptor protein</fullName>
    </submittedName>
</protein>
<feature type="domain" description="HTH crp-type" evidence="5">
    <location>
        <begin position="142"/>
        <end position="217"/>
    </location>
</feature>
<dbReference type="InterPro" id="IPR000595">
    <property type="entry name" value="cNMP-bd_dom"/>
</dbReference>
<keyword evidence="2" id="KW-0238">DNA-binding</keyword>
<dbReference type="SUPFAM" id="SSF51206">
    <property type="entry name" value="cAMP-binding domain-like"/>
    <property type="match status" value="1"/>
</dbReference>
<evidence type="ECO:0000259" key="4">
    <source>
        <dbReference type="PROSITE" id="PS50042"/>
    </source>
</evidence>
<evidence type="ECO:0000313" key="6">
    <source>
        <dbReference type="EMBL" id="SHJ70399.1"/>
    </source>
</evidence>
<dbReference type="GO" id="GO:0003677">
    <property type="term" value="F:DNA binding"/>
    <property type="evidence" value="ECO:0007669"/>
    <property type="project" value="UniProtKB-KW"/>
</dbReference>
<evidence type="ECO:0000259" key="5">
    <source>
        <dbReference type="PROSITE" id="PS51063"/>
    </source>
</evidence>
<feature type="domain" description="Cyclic nucleotide-binding" evidence="4">
    <location>
        <begin position="40"/>
        <end position="128"/>
    </location>
</feature>
<reference evidence="6 7" key="1">
    <citation type="submission" date="2016-11" db="EMBL/GenBank/DDBJ databases">
        <authorList>
            <person name="Jaros S."/>
            <person name="Januszkiewicz K."/>
            <person name="Wedrychowicz H."/>
        </authorList>
    </citation>
    <scope>NUCLEOTIDE SEQUENCE [LARGE SCALE GENOMIC DNA]</scope>
    <source>
        <strain evidence="6 7">DSM 15212</strain>
    </source>
</reference>